<dbReference type="NCBIfam" id="TIGR02532">
    <property type="entry name" value="IV_pilin_GFxxxE"/>
    <property type="match status" value="1"/>
</dbReference>
<keyword evidence="2" id="KW-0812">Transmembrane</keyword>
<protein>
    <recommendedName>
        <fullName evidence="5">Prepilin-type N-terminal cleavage/methylation domain-containing protein</fullName>
    </recommendedName>
</protein>
<name>A0A518BYV5_9BACT</name>
<dbReference type="Pfam" id="PF07963">
    <property type="entry name" value="N_methyl"/>
    <property type="match status" value="1"/>
</dbReference>
<gene>
    <name evidence="3" type="ORF">Pan265_20130</name>
</gene>
<dbReference type="Gene3D" id="3.30.700.10">
    <property type="entry name" value="Glycoprotein, Type 4 Pilin"/>
    <property type="match status" value="1"/>
</dbReference>
<evidence type="ECO:0008006" key="5">
    <source>
        <dbReference type="Google" id="ProtNLM"/>
    </source>
</evidence>
<dbReference type="PRINTS" id="PR00813">
    <property type="entry name" value="BCTERIALGSPG"/>
</dbReference>
<proteinExistence type="predicted"/>
<sequence>MRPHAFTLIELIVVISIIALLIGILLPSLAAARHSARAMQCLSNIRQMEIAHYSYTHDNKGHLIRANLAHGGVTHGDFPAWFLSLSAYYGSELVVRSPLDESEHWGPFPQGEPIPNAPTTQRRQTSYGINNFLDVSTIPYGPDFQSRSEFPYYTMANVHQTSSTVHFLIMAFEGRYAGADHPHVESWFNASYPTPAIPAQQQVQINAVRGEPQTDGAVSNWGFLDGHAESVPFGELVTDVYANNFDPSARH</sequence>
<dbReference type="RefSeq" id="WP_145446327.1">
    <property type="nucleotide sequence ID" value="NZ_CP036280.1"/>
</dbReference>
<organism evidence="3 4">
    <name type="scientific">Mucisphaera calidilacus</name>
    <dbReference type="NCBI Taxonomy" id="2527982"/>
    <lineage>
        <taxon>Bacteria</taxon>
        <taxon>Pseudomonadati</taxon>
        <taxon>Planctomycetota</taxon>
        <taxon>Phycisphaerae</taxon>
        <taxon>Phycisphaerales</taxon>
        <taxon>Phycisphaeraceae</taxon>
        <taxon>Mucisphaera</taxon>
    </lineage>
</organism>
<evidence type="ECO:0000313" key="3">
    <source>
        <dbReference type="EMBL" id="QDU72150.1"/>
    </source>
</evidence>
<dbReference type="InterPro" id="IPR012902">
    <property type="entry name" value="N_methyl_site"/>
</dbReference>
<evidence type="ECO:0000256" key="2">
    <source>
        <dbReference type="SAM" id="Phobius"/>
    </source>
</evidence>
<dbReference type="KEGG" id="mcad:Pan265_20130"/>
<dbReference type="PANTHER" id="PTHR30093">
    <property type="entry name" value="GENERAL SECRETION PATHWAY PROTEIN G"/>
    <property type="match status" value="1"/>
</dbReference>
<keyword evidence="4" id="KW-1185">Reference proteome</keyword>
<dbReference type="SUPFAM" id="SSF54523">
    <property type="entry name" value="Pili subunits"/>
    <property type="match status" value="1"/>
</dbReference>
<evidence type="ECO:0000256" key="1">
    <source>
        <dbReference type="ARBA" id="ARBA00022481"/>
    </source>
</evidence>
<feature type="transmembrane region" description="Helical" evidence="2">
    <location>
        <begin position="6"/>
        <end position="30"/>
    </location>
</feature>
<dbReference type="GO" id="GO:0015628">
    <property type="term" value="P:protein secretion by the type II secretion system"/>
    <property type="evidence" value="ECO:0007669"/>
    <property type="project" value="InterPro"/>
</dbReference>
<evidence type="ECO:0000313" key="4">
    <source>
        <dbReference type="Proteomes" id="UP000320386"/>
    </source>
</evidence>
<keyword evidence="2" id="KW-1133">Transmembrane helix</keyword>
<dbReference type="PANTHER" id="PTHR30093:SF2">
    <property type="entry name" value="TYPE II SECRETION SYSTEM PROTEIN H"/>
    <property type="match status" value="1"/>
</dbReference>
<dbReference type="EMBL" id="CP036280">
    <property type="protein sequence ID" value="QDU72150.1"/>
    <property type="molecule type" value="Genomic_DNA"/>
</dbReference>
<dbReference type="OrthoDB" id="251311at2"/>
<dbReference type="InterPro" id="IPR045584">
    <property type="entry name" value="Pilin-like"/>
</dbReference>
<dbReference type="InterPro" id="IPR000983">
    <property type="entry name" value="Bac_GSPG_pilin"/>
</dbReference>
<reference evidence="3 4" key="1">
    <citation type="submission" date="2019-02" db="EMBL/GenBank/DDBJ databases">
        <title>Deep-cultivation of Planctomycetes and their phenomic and genomic characterization uncovers novel biology.</title>
        <authorList>
            <person name="Wiegand S."/>
            <person name="Jogler M."/>
            <person name="Boedeker C."/>
            <person name="Pinto D."/>
            <person name="Vollmers J."/>
            <person name="Rivas-Marin E."/>
            <person name="Kohn T."/>
            <person name="Peeters S.H."/>
            <person name="Heuer A."/>
            <person name="Rast P."/>
            <person name="Oberbeckmann S."/>
            <person name="Bunk B."/>
            <person name="Jeske O."/>
            <person name="Meyerdierks A."/>
            <person name="Storesund J.E."/>
            <person name="Kallscheuer N."/>
            <person name="Luecker S."/>
            <person name="Lage O.M."/>
            <person name="Pohl T."/>
            <person name="Merkel B.J."/>
            <person name="Hornburger P."/>
            <person name="Mueller R.-W."/>
            <person name="Bruemmer F."/>
            <person name="Labrenz M."/>
            <person name="Spormann A.M."/>
            <person name="Op den Camp H."/>
            <person name="Overmann J."/>
            <person name="Amann R."/>
            <person name="Jetten M.S.M."/>
            <person name="Mascher T."/>
            <person name="Medema M.H."/>
            <person name="Devos D.P."/>
            <person name="Kaster A.-K."/>
            <person name="Ovreas L."/>
            <person name="Rohde M."/>
            <person name="Galperin M.Y."/>
            <person name="Jogler C."/>
        </authorList>
    </citation>
    <scope>NUCLEOTIDE SEQUENCE [LARGE SCALE GENOMIC DNA]</scope>
    <source>
        <strain evidence="3 4">Pan265</strain>
    </source>
</reference>
<dbReference type="AlphaFoldDB" id="A0A518BYV5"/>
<dbReference type="GO" id="GO:0015627">
    <property type="term" value="C:type II protein secretion system complex"/>
    <property type="evidence" value="ECO:0007669"/>
    <property type="project" value="InterPro"/>
</dbReference>
<keyword evidence="2" id="KW-0472">Membrane</keyword>
<accession>A0A518BYV5</accession>
<dbReference type="Proteomes" id="UP000320386">
    <property type="component" value="Chromosome"/>
</dbReference>
<keyword evidence="1" id="KW-0488">Methylation</keyword>